<sequence length="98" mass="11067">MNIEAQALLEVVYRISLDIRMLGYEGESNGLTAKQSEKIADLAHAIHNIPSAVSTGIVDNLEFHLNILQAYDEKYVHEGRLGYFALYQKFVKDNNPKT</sequence>
<proteinExistence type="predicted"/>
<evidence type="ECO:0000313" key="1">
    <source>
        <dbReference type="EMBL" id="VAW51396.1"/>
    </source>
</evidence>
<name>A0A3B0X3Y7_9ZZZZ</name>
<dbReference type="AlphaFoldDB" id="A0A3B0X3Y7"/>
<dbReference type="EMBL" id="UOFE01000016">
    <property type="protein sequence ID" value="VAW51396.1"/>
    <property type="molecule type" value="Genomic_DNA"/>
</dbReference>
<accession>A0A3B0X3Y7</accession>
<reference evidence="1" key="1">
    <citation type="submission" date="2018-06" db="EMBL/GenBank/DDBJ databases">
        <authorList>
            <person name="Zhirakovskaya E."/>
        </authorList>
    </citation>
    <scope>NUCLEOTIDE SEQUENCE</scope>
</reference>
<gene>
    <name evidence="1" type="ORF">MNBD_GAMMA05-96</name>
</gene>
<protein>
    <submittedName>
        <fullName evidence="1">Uncharacterized protein</fullName>
    </submittedName>
</protein>
<organism evidence="1">
    <name type="scientific">hydrothermal vent metagenome</name>
    <dbReference type="NCBI Taxonomy" id="652676"/>
    <lineage>
        <taxon>unclassified sequences</taxon>
        <taxon>metagenomes</taxon>
        <taxon>ecological metagenomes</taxon>
    </lineage>
</organism>